<dbReference type="EMBL" id="ML170202">
    <property type="protein sequence ID" value="TDL18895.1"/>
    <property type="molecule type" value="Genomic_DNA"/>
</dbReference>
<proteinExistence type="predicted"/>
<evidence type="ECO:0000313" key="2">
    <source>
        <dbReference type="Proteomes" id="UP000294933"/>
    </source>
</evidence>
<name>A0A4Y7PUT8_9AGAM</name>
<sequence length="128" mass="14244">MTSAFGCPDPKGTLYARWTSLLSPRMGQVVSCSVNGVLFYQPGSSSVHLCALARGSEDVHRKDRTPPTNITLHGHTPIFACKPPRSIICPENGLQLHHDIYARSFPPPRIVYCVLSSQHRKKYSRNVE</sequence>
<dbReference type="AlphaFoldDB" id="A0A4Y7PUT8"/>
<organism evidence="1 2">
    <name type="scientific">Rickenella mellea</name>
    <dbReference type="NCBI Taxonomy" id="50990"/>
    <lineage>
        <taxon>Eukaryota</taxon>
        <taxon>Fungi</taxon>
        <taxon>Dikarya</taxon>
        <taxon>Basidiomycota</taxon>
        <taxon>Agaricomycotina</taxon>
        <taxon>Agaricomycetes</taxon>
        <taxon>Hymenochaetales</taxon>
        <taxon>Rickenellaceae</taxon>
        <taxon>Rickenella</taxon>
    </lineage>
</organism>
<protein>
    <submittedName>
        <fullName evidence="1">Uncharacterized protein</fullName>
    </submittedName>
</protein>
<dbReference type="Proteomes" id="UP000294933">
    <property type="component" value="Unassembled WGS sequence"/>
</dbReference>
<accession>A0A4Y7PUT8</accession>
<evidence type="ECO:0000313" key="1">
    <source>
        <dbReference type="EMBL" id="TDL18895.1"/>
    </source>
</evidence>
<gene>
    <name evidence="1" type="ORF">BD410DRAFT_830628</name>
</gene>
<reference evidence="1 2" key="1">
    <citation type="submission" date="2018-06" db="EMBL/GenBank/DDBJ databases">
        <title>A transcriptomic atlas of mushroom development highlights an independent origin of complex multicellularity.</title>
        <authorList>
            <consortium name="DOE Joint Genome Institute"/>
            <person name="Krizsan K."/>
            <person name="Almasi E."/>
            <person name="Merenyi Z."/>
            <person name="Sahu N."/>
            <person name="Viragh M."/>
            <person name="Koszo T."/>
            <person name="Mondo S."/>
            <person name="Kiss B."/>
            <person name="Balint B."/>
            <person name="Kues U."/>
            <person name="Barry K."/>
            <person name="Hegedus J.C."/>
            <person name="Henrissat B."/>
            <person name="Johnson J."/>
            <person name="Lipzen A."/>
            <person name="Ohm R."/>
            <person name="Nagy I."/>
            <person name="Pangilinan J."/>
            <person name="Yan J."/>
            <person name="Xiong Y."/>
            <person name="Grigoriev I.V."/>
            <person name="Hibbett D.S."/>
            <person name="Nagy L.G."/>
        </authorList>
    </citation>
    <scope>NUCLEOTIDE SEQUENCE [LARGE SCALE GENOMIC DNA]</scope>
    <source>
        <strain evidence="1 2">SZMC22713</strain>
    </source>
</reference>
<keyword evidence="2" id="KW-1185">Reference proteome</keyword>
<dbReference type="VEuPathDB" id="FungiDB:BD410DRAFT_830628"/>